<sequence>MPTCSRCLEKKPLDAFSDAQLVSGKRKCLQCSNPRLHERKVAEGLAGRPLADLGRQRPRAAPPPADATLACTGCGRHFPLRSFSARQRSPQGKGRCTACAASAYAANTAEQQAAAKRRRLEEAATPATAPPLAGGARGGRADSCSDDERYEESLLSCVEAFRPAPAAAPAPLDASNVGHRLLQRLGWSPGRRNFALMPSASSQRDCSSAGPGPNVAVCITGSVRSFGQRRIHGGILRHLVQAFVGGYP</sequence>
<evidence type="ECO:0000313" key="4">
    <source>
        <dbReference type="Proteomes" id="UP000013827"/>
    </source>
</evidence>
<keyword evidence="4" id="KW-1185">Reference proteome</keyword>
<dbReference type="EnsemblProtists" id="EOD18276">
    <property type="protein sequence ID" value="EOD18276"/>
    <property type="gene ID" value="EMIHUDRAFT_461394"/>
</dbReference>
<accession>A0A0D3J441</accession>
<dbReference type="RefSeq" id="XP_005770705.1">
    <property type="nucleotide sequence ID" value="XM_005770648.1"/>
</dbReference>
<feature type="compositionally biased region" description="Low complexity" evidence="1">
    <location>
        <begin position="123"/>
        <end position="134"/>
    </location>
</feature>
<feature type="domain" description="Stc1" evidence="2">
    <location>
        <begin position="67"/>
        <end position="100"/>
    </location>
</feature>
<dbReference type="Proteomes" id="UP000013827">
    <property type="component" value="Unassembled WGS sequence"/>
</dbReference>
<dbReference type="GeneID" id="19046277"/>
<proteinExistence type="predicted"/>
<reference evidence="3" key="2">
    <citation type="submission" date="2024-10" db="UniProtKB">
        <authorList>
            <consortium name="EnsemblProtists"/>
        </authorList>
    </citation>
    <scope>IDENTIFICATION</scope>
</reference>
<feature type="region of interest" description="Disordered" evidence="1">
    <location>
        <begin position="112"/>
        <end position="145"/>
    </location>
</feature>
<organism evidence="3 4">
    <name type="scientific">Emiliania huxleyi (strain CCMP1516)</name>
    <dbReference type="NCBI Taxonomy" id="280463"/>
    <lineage>
        <taxon>Eukaryota</taxon>
        <taxon>Haptista</taxon>
        <taxon>Haptophyta</taxon>
        <taxon>Prymnesiophyceae</taxon>
        <taxon>Isochrysidales</taxon>
        <taxon>Noelaerhabdaceae</taxon>
        <taxon>Emiliania</taxon>
    </lineage>
</organism>
<dbReference type="AlphaFoldDB" id="A0A0D3J441"/>
<dbReference type="KEGG" id="ehx:EMIHUDRAFT_461394"/>
<dbReference type="InterPro" id="IPR024630">
    <property type="entry name" value="Stc1"/>
</dbReference>
<reference evidence="4" key="1">
    <citation type="journal article" date="2013" name="Nature">
        <title>Pan genome of the phytoplankton Emiliania underpins its global distribution.</title>
        <authorList>
            <person name="Read B.A."/>
            <person name="Kegel J."/>
            <person name="Klute M.J."/>
            <person name="Kuo A."/>
            <person name="Lefebvre S.C."/>
            <person name="Maumus F."/>
            <person name="Mayer C."/>
            <person name="Miller J."/>
            <person name="Monier A."/>
            <person name="Salamov A."/>
            <person name="Young J."/>
            <person name="Aguilar M."/>
            <person name="Claverie J.M."/>
            <person name="Frickenhaus S."/>
            <person name="Gonzalez K."/>
            <person name="Herman E.K."/>
            <person name="Lin Y.C."/>
            <person name="Napier J."/>
            <person name="Ogata H."/>
            <person name="Sarno A.F."/>
            <person name="Shmutz J."/>
            <person name="Schroeder D."/>
            <person name="de Vargas C."/>
            <person name="Verret F."/>
            <person name="von Dassow P."/>
            <person name="Valentin K."/>
            <person name="Van de Peer Y."/>
            <person name="Wheeler G."/>
            <person name="Dacks J.B."/>
            <person name="Delwiche C.F."/>
            <person name="Dyhrman S.T."/>
            <person name="Glockner G."/>
            <person name="John U."/>
            <person name="Richards T."/>
            <person name="Worden A.Z."/>
            <person name="Zhang X."/>
            <person name="Grigoriev I.V."/>
            <person name="Allen A.E."/>
            <person name="Bidle K."/>
            <person name="Borodovsky M."/>
            <person name="Bowler C."/>
            <person name="Brownlee C."/>
            <person name="Cock J.M."/>
            <person name="Elias M."/>
            <person name="Gladyshev V.N."/>
            <person name="Groth M."/>
            <person name="Guda C."/>
            <person name="Hadaegh A."/>
            <person name="Iglesias-Rodriguez M.D."/>
            <person name="Jenkins J."/>
            <person name="Jones B.M."/>
            <person name="Lawson T."/>
            <person name="Leese F."/>
            <person name="Lindquist E."/>
            <person name="Lobanov A."/>
            <person name="Lomsadze A."/>
            <person name="Malik S.B."/>
            <person name="Marsh M.E."/>
            <person name="Mackinder L."/>
            <person name="Mock T."/>
            <person name="Mueller-Roeber B."/>
            <person name="Pagarete A."/>
            <person name="Parker M."/>
            <person name="Probert I."/>
            <person name="Quesneville H."/>
            <person name="Raines C."/>
            <person name="Rensing S.A."/>
            <person name="Riano-Pachon D.M."/>
            <person name="Richier S."/>
            <person name="Rokitta S."/>
            <person name="Shiraiwa Y."/>
            <person name="Soanes D.M."/>
            <person name="van der Giezen M."/>
            <person name="Wahlund T.M."/>
            <person name="Williams B."/>
            <person name="Wilson W."/>
            <person name="Wolfe G."/>
            <person name="Wurch L.L."/>
        </authorList>
    </citation>
    <scope>NUCLEOTIDE SEQUENCE</scope>
</reference>
<evidence type="ECO:0000256" key="1">
    <source>
        <dbReference type="SAM" id="MobiDB-lite"/>
    </source>
</evidence>
<evidence type="ECO:0000313" key="3">
    <source>
        <dbReference type="EnsemblProtists" id="EOD18276"/>
    </source>
</evidence>
<dbReference type="Pfam" id="PF12898">
    <property type="entry name" value="Stc1"/>
    <property type="match status" value="1"/>
</dbReference>
<name>A0A0D3J441_EMIH1</name>
<dbReference type="HOGENOM" id="CLU_1121812_0_0_1"/>
<dbReference type="PaxDb" id="2903-EOD18276"/>
<evidence type="ECO:0000259" key="2">
    <source>
        <dbReference type="Pfam" id="PF12898"/>
    </source>
</evidence>
<protein>
    <recommendedName>
        <fullName evidence="2">Stc1 domain-containing protein</fullName>
    </recommendedName>
</protein>